<evidence type="ECO:0000313" key="3">
    <source>
        <dbReference type="Proteomes" id="UP000234323"/>
    </source>
</evidence>
<evidence type="ECO:0000259" key="1">
    <source>
        <dbReference type="Pfam" id="PF21056"/>
    </source>
</evidence>
<reference evidence="2 3" key="1">
    <citation type="submission" date="2015-10" db="EMBL/GenBank/DDBJ databases">
        <title>Genome analyses suggest a sexual origin of heterokaryosis in a supposedly ancient asexual fungus.</title>
        <authorList>
            <person name="Ropars J."/>
            <person name="Sedzielewska K."/>
            <person name="Noel J."/>
            <person name="Charron P."/>
            <person name="Farinelli L."/>
            <person name="Marton T."/>
            <person name="Kruger M."/>
            <person name="Pelin A."/>
            <person name="Brachmann A."/>
            <person name="Corradi N."/>
        </authorList>
    </citation>
    <scope>NUCLEOTIDE SEQUENCE [LARGE SCALE GENOMIC DNA]</scope>
    <source>
        <strain evidence="2 3">A4</strain>
    </source>
</reference>
<dbReference type="VEuPathDB" id="FungiDB:RhiirFUN_000859"/>
<dbReference type="VEuPathDB" id="FungiDB:FUN_005236"/>
<organism evidence="2 3">
    <name type="scientific">Rhizophagus irregularis</name>
    <dbReference type="NCBI Taxonomy" id="588596"/>
    <lineage>
        <taxon>Eukaryota</taxon>
        <taxon>Fungi</taxon>
        <taxon>Fungi incertae sedis</taxon>
        <taxon>Mucoromycota</taxon>
        <taxon>Glomeromycotina</taxon>
        <taxon>Glomeromycetes</taxon>
        <taxon>Glomerales</taxon>
        <taxon>Glomeraceae</taxon>
        <taxon>Rhizophagus</taxon>
    </lineage>
</organism>
<dbReference type="VEuPathDB" id="FungiDB:RhiirA1_395732"/>
<gene>
    <name evidence="2" type="ORF">RhiirA4_472770</name>
</gene>
<name>A0A2I1H5H3_9GLOM</name>
<dbReference type="InterPro" id="IPR048324">
    <property type="entry name" value="ZSWIM1-3_RNaseH-like"/>
</dbReference>
<sequence length="657" mass="78032">MTCREQNNKYSRKKKETEESQESILVLNYKELDQRLSETINDIGEEEYFENCESGIKFSSFIDISFLKDKPPKEIADNVKNFIGEIDGYYYIYNKEYHSKKMTRSTLIDRFDCDSVVKIMIDITNQQAIIDYTHGILHKRPERHPISEDIKEFINSQLHLSPAEIFAQLELNNPDITQKQIHYWWTQIMKNNYQRDQDQLISSYSLLNERNYNIILMDLDGDVKYIGFITPLFQQLINKKEVLVDATYKTNALKYELYSVIGQIDGAGFSAAYLFLDNAKKNNGIRTSILTSFFRELKNIGLKNIEYFLTDKDFSQITDNEPKNINQSSLLNSKQQYDFIDTQWILSLSSKTTVSSNNFIFCPKNLRSEVLDLFVKHYHQHPLIPSIQNDFLFAQAIQRNAVEEMYLLCHKHNLIHLWSYLWTNWYQYDMWILWARSASPDEICIFKTTMLTESHWKVIKRDYLPKFFRPRLDLVTYIVITRLIPHNEIMLKKYITGRQDPSWRKDFKQNWKQLFFICKHLVNLVKENISLKFFKEVQHQGVYPLLEMKPIFYGNLNQNNIDNVTTEETTITTKLFNSSDNFQEVSSEIFVEIENTLKRALQIVQGQHALLNIQWARSINKNIEGVRKMISDIDKYENRITNPRTWKEHNNNTMFYE</sequence>
<dbReference type="EMBL" id="LLXI01001538">
    <property type="protein sequence ID" value="PKY54133.1"/>
    <property type="molecule type" value="Genomic_DNA"/>
</dbReference>
<dbReference type="Pfam" id="PF21056">
    <property type="entry name" value="ZSWIM1-3_RNaseH-like"/>
    <property type="match status" value="1"/>
</dbReference>
<keyword evidence="3" id="KW-1185">Reference proteome</keyword>
<feature type="domain" description="ZSWIM1/3 RNaseH-like" evidence="1">
    <location>
        <begin position="223"/>
        <end position="317"/>
    </location>
</feature>
<protein>
    <recommendedName>
        <fullName evidence="1">ZSWIM1/3 RNaseH-like domain-containing protein</fullName>
    </recommendedName>
</protein>
<dbReference type="AlphaFoldDB" id="A0A2I1H5H3"/>
<proteinExistence type="predicted"/>
<evidence type="ECO:0000313" key="2">
    <source>
        <dbReference type="EMBL" id="PKY54133.1"/>
    </source>
</evidence>
<dbReference type="Proteomes" id="UP000234323">
    <property type="component" value="Unassembled WGS sequence"/>
</dbReference>
<accession>A0A2I1H5H3</accession>
<comment type="caution">
    <text evidence="2">The sequence shown here is derived from an EMBL/GenBank/DDBJ whole genome shotgun (WGS) entry which is preliminary data.</text>
</comment>